<dbReference type="InterPro" id="IPR037018">
    <property type="entry name" value="GH65_N"/>
</dbReference>
<dbReference type="GO" id="GO:0005975">
    <property type="term" value="P:carbohydrate metabolic process"/>
    <property type="evidence" value="ECO:0007669"/>
    <property type="project" value="InterPro"/>
</dbReference>
<evidence type="ECO:0000259" key="1">
    <source>
        <dbReference type="Pfam" id="PF03636"/>
    </source>
</evidence>
<organism evidence="2">
    <name type="scientific">uncultured Caldicellulosiruptor sp</name>
    <dbReference type="NCBI Taxonomy" id="569407"/>
    <lineage>
        <taxon>Bacteria</taxon>
        <taxon>Bacillati</taxon>
        <taxon>Bacillota</taxon>
        <taxon>Bacillota incertae sedis</taxon>
        <taxon>Caldicellulosiruptorales</taxon>
        <taxon>Caldicellulosiruptoraceae</taxon>
        <taxon>Caldicellulosiruptor</taxon>
        <taxon>environmental samples</taxon>
    </lineage>
</organism>
<dbReference type="Pfam" id="PF03636">
    <property type="entry name" value="Glyco_hydro_65N"/>
    <property type="match status" value="1"/>
</dbReference>
<dbReference type="InterPro" id="IPR005196">
    <property type="entry name" value="Glyco_hydro_65_N"/>
</dbReference>
<evidence type="ECO:0000313" key="2">
    <source>
        <dbReference type="EMBL" id="AIA92845.1"/>
    </source>
</evidence>
<dbReference type="GO" id="GO:0030246">
    <property type="term" value="F:carbohydrate binding"/>
    <property type="evidence" value="ECO:0007669"/>
    <property type="project" value="InterPro"/>
</dbReference>
<dbReference type="InterPro" id="IPR011013">
    <property type="entry name" value="Gal_mutarotase_sf_dom"/>
</dbReference>
<dbReference type="AlphaFoldDB" id="A0A060CIG4"/>
<dbReference type="SUPFAM" id="SSF74650">
    <property type="entry name" value="Galactose mutarotase-like"/>
    <property type="match status" value="1"/>
</dbReference>
<accession>A0A060CIG4</accession>
<name>A0A060CIG4_9FIRM</name>
<dbReference type="GO" id="GO:0003824">
    <property type="term" value="F:catalytic activity"/>
    <property type="evidence" value="ECO:0007669"/>
    <property type="project" value="InterPro"/>
</dbReference>
<sequence length="78" mass="9046">MRREFTWHTASGKRVRVLFLRLLSMQTREIACQQIRLMALDTPVEVDLTLGLDFSPLHRTFGQTSGTVRTQVKRRCLA</sequence>
<feature type="domain" description="Glycoside hydrolase family 65 N-terminal" evidence="1">
    <location>
        <begin position="1"/>
        <end position="59"/>
    </location>
</feature>
<proteinExistence type="predicted"/>
<reference evidence="2" key="1">
    <citation type="journal article" date="2013" name="Environ. Microbiol.">
        <title>Seasonally variable intestinal metagenomes of the red palm weevil (Rhynchophorus ferrugineus).</title>
        <authorList>
            <person name="Jia S."/>
            <person name="Zhang X."/>
            <person name="Zhang G."/>
            <person name="Yin A."/>
            <person name="Zhang S."/>
            <person name="Li F."/>
            <person name="Wang L."/>
            <person name="Zhao D."/>
            <person name="Yun Q."/>
            <person name="Tala"/>
            <person name="Wang J."/>
            <person name="Sun G."/>
            <person name="Baabdullah M."/>
            <person name="Yu X."/>
            <person name="Hu S."/>
            <person name="Al-Mssallem I.S."/>
            <person name="Yu J."/>
        </authorList>
    </citation>
    <scope>NUCLEOTIDE SEQUENCE</scope>
</reference>
<dbReference type="EMBL" id="KF125517">
    <property type="protein sequence ID" value="AIA92845.1"/>
    <property type="molecule type" value="Genomic_DNA"/>
</dbReference>
<dbReference type="Gene3D" id="2.70.98.40">
    <property type="entry name" value="Glycoside hydrolase, family 65, N-terminal domain"/>
    <property type="match status" value="1"/>
</dbReference>
<protein>
    <submittedName>
        <fullName evidence="2">CAZy families GH65 protein</fullName>
    </submittedName>
</protein>